<protein>
    <submittedName>
        <fullName evidence="2">Uncharacterized protein</fullName>
    </submittedName>
</protein>
<comment type="caution">
    <text evidence="2">The sequence shown here is derived from an EMBL/GenBank/DDBJ whole genome shotgun (WGS) entry which is preliminary data.</text>
</comment>
<sequence length="242" mass="27149">VKSSLPEHNMHFDSQESWEDCAAFPFVSTILYLDDRGPPTMMTSKSLADLPFADPNTGPDNDTIFLSWPERNHLLQFSGDLYHGIHMHQGIVRPKDRSLRAIALFNFWPHVHPDTAVDVQDPIWEQQVGKSADVPVHVHELPPAKKSDKDRWTAEGEEFFGEELILKLKYRVPGGRSSIHGCKLDEATWVRTCADGSVNSTLIAVPHGIEQMSMSGESKFEGGIWGRGLGDDSDDDDDHDEF</sequence>
<dbReference type="AlphaFoldDB" id="A0A813IGJ7"/>
<evidence type="ECO:0000313" key="2">
    <source>
        <dbReference type="EMBL" id="CAE8650176.1"/>
    </source>
</evidence>
<evidence type="ECO:0000256" key="1">
    <source>
        <dbReference type="SAM" id="MobiDB-lite"/>
    </source>
</evidence>
<feature type="region of interest" description="Disordered" evidence="1">
    <location>
        <begin position="223"/>
        <end position="242"/>
    </location>
</feature>
<reference evidence="2" key="1">
    <citation type="submission" date="2021-02" db="EMBL/GenBank/DDBJ databases">
        <authorList>
            <person name="Dougan E. K."/>
            <person name="Rhodes N."/>
            <person name="Thang M."/>
            <person name="Chan C."/>
        </authorList>
    </citation>
    <scope>NUCLEOTIDE SEQUENCE</scope>
</reference>
<evidence type="ECO:0000313" key="3">
    <source>
        <dbReference type="Proteomes" id="UP000626109"/>
    </source>
</evidence>
<gene>
    <name evidence="2" type="ORF">PGLA2088_LOCUS8059</name>
</gene>
<organism evidence="2 3">
    <name type="scientific">Polarella glacialis</name>
    <name type="common">Dinoflagellate</name>
    <dbReference type="NCBI Taxonomy" id="89957"/>
    <lineage>
        <taxon>Eukaryota</taxon>
        <taxon>Sar</taxon>
        <taxon>Alveolata</taxon>
        <taxon>Dinophyceae</taxon>
        <taxon>Suessiales</taxon>
        <taxon>Suessiaceae</taxon>
        <taxon>Polarella</taxon>
    </lineage>
</organism>
<feature type="non-terminal residue" evidence="2">
    <location>
        <position position="1"/>
    </location>
</feature>
<feature type="compositionally biased region" description="Acidic residues" evidence="1">
    <location>
        <begin position="231"/>
        <end position="242"/>
    </location>
</feature>
<dbReference type="EMBL" id="CAJNNW010008583">
    <property type="protein sequence ID" value="CAE8650176.1"/>
    <property type="molecule type" value="Genomic_DNA"/>
</dbReference>
<dbReference type="Proteomes" id="UP000626109">
    <property type="component" value="Unassembled WGS sequence"/>
</dbReference>
<name>A0A813IGJ7_POLGL</name>
<proteinExistence type="predicted"/>
<accession>A0A813IGJ7</accession>